<protein>
    <recommendedName>
        <fullName evidence="14">Cas1p 10 TM acyl transferase domain-containing protein</fullName>
    </recommendedName>
</protein>
<feature type="transmembrane region" description="Helical" evidence="9">
    <location>
        <begin position="573"/>
        <end position="595"/>
    </location>
</feature>
<dbReference type="Proteomes" id="UP001595075">
    <property type="component" value="Unassembled WGS sequence"/>
</dbReference>
<feature type="transmembrane region" description="Helical" evidence="9">
    <location>
        <begin position="488"/>
        <end position="509"/>
    </location>
</feature>
<evidence type="ECO:0000256" key="4">
    <source>
        <dbReference type="ARBA" id="ARBA00022692"/>
    </source>
</evidence>
<evidence type="ECO:0000256" key="6">
    <source>
        <dbReference type="ARBA" id="ARBA00023136"/>
    </source>
</evidence>
<evidence type="ECO:0000313" key="12">
    <source>
        <dbReference type="EMBL" id="KAL2074338.1"/>
    </source>
</evidence>
<feature type="transmembrane region" description="Helical" evidence="9">
    <location>
        <begin position="615"/>
        <end position="637"/>
    </location>
</feature>
<dbReference type="EMBL" id="JAZHXI010000002">
    <property type="protein sequence ID" value="KAL2074338.1"/>
    <property type="molecule type" value="Genomic_DNA"/>
</dbReference>
<evidence type="ECO:0000256" key="2">
    <source>
        <dbReference type="ARBA" id="ARBA00010666"/>
    </source>
</evidence>
<feature type="domain" description="NXPE C-terminal" evidence="11">
    <location>
        <begin position="74"/>
        <end position="122"/>
    </location>
</feature>
<sequence>MLRFKSKSISTRDRALAGVERAFQFLLGVIVVSVIYRYCWIDVSDPFKCSALQNQGEWLDPGTKWDPRNAFKSWQPPGCMMHEYTNKDIQECFQKKRLVFIGDSTTRQVFWAVARKMDQAKAQREIEVMLDLDEKHTDLEFESDGIKVQFVWDPWLNSTKLAEELELFKAYSPAKSGEPQSAGLLLLGTPGLWYARHGQENYFKEFRTSIDAVIPYMDHLSDNDTSLPVPMTLASRQESPNLLLLAPIQVPRYEALSPSRVETMTPEKIDQMNDYVQQVSAHARADVVWSYSLMTWDGDSPYEESGLHVVENVANAKAEVLLNLRCNADAAAKGFPFDRTCCSNYTQPGSAQWSLILSGMLILPTILFCRRKHVVQIGRVLPQSEVMIALTVSGLVVCYCFYTDRTQIFDKAHKRFEMNHFLSASGAALFVGILSIRRSKSPTTSVKAPHDMDFLPREQTDEWKGWMQAIVLVYHYTHASSNLGIYQIIRLFIAAYLFLTGYGHTMFFLKSEDYSFKRCSVVLIRLNLLSCVLPYMMRTNYLFYYFAPLVSFWFIVIYFTLKIGHLKNSNLTFLFGKVFISAMLTTAFTKIPGVLEFVGTVLQYTCSISWNVTEWRFRTSLDLYIVYIGMIVAVLSLRSSRLQSGLVSPKTAIDHLIQLTIRFRLIFRAALIALALGLPPGMWGLLRKSHTKEDYNWWQPYISVIPILCYIVLRNALGVFRKYHSTVFAWLGRCSLETYILQYHIWLAADTKGLLRIGLWDSQTETLMLTAVFFWISWHMAEATQTLTRWLVGDATGHARKNGDVDDLAGEKNSPYLSPKVKSEDGDRASPNDTRTAPSNGRFGSVLGKLGTSLKLRVGLIAFVMWLGNITYR</sequence>
<evidence type="ECO:0000256" key="9">
    <source>
        <dbReference type="SAM" id="Phobius"/>
    </source>
</evidence>
<comment type="caution">
    <text evidence="12">The sequence shown here is derived from an EMBL/GenBank/DDBJ whole genome shotgun (WGS) entry which is preliminary data.</text>
</comment>
<feature type="domain" description="Cas1p 10 TM acyl transferase" evidence="10">
    <location>
        <begin position="383"/>
        <end position="797"/>
    </location>
</feature>
<dbReference type="InterPro" id="IPR057106">
    <property type="entry name" value="NXPE4_C"/>
</dbReference>
<accession>A0ABR4CWZ9</accession>
<evidence type="ECO:0000259" key="11">
    <source>
        <dbReference type="Pfam" id="PF24536"/>
    </source>
</evidence>
<dbReference type="Pfam" id="PF24536">
    <property type="entry name" value="NXPE4_C"/>
    <property type="match status" value="1"/>
</dbReference>
<feature type="region of interest" description="Disordered" evidence="8">
    <location>
        <begin position="802"/>
        <end position="841"/>
    </location>
</feature>
<feature type="transmembrane region" description="Helical" evidence="9">
    <location>
        <begin position="521"/>
        <end position="537"/>
    </location>
</feature>
<evidence type="ECO:0000256" key="8">
    <source>
        <dbReference type="SAM" id="MobiDB-lite"/>
    </source>
</evidence>
<dbReference type="PANTHER" id="PTHR13533">
    <property type="entry name" value="N-ACETYLNEURAMINATE 9-O-ACETYLTRANSFERASE"/>
    <property type="match status" value="1"/>
</dbReference>
<comment type="similarity">
    <text evidence="2">Belongs to the PC-esterase family. CASD1 subfamily.</text>
</comment>
<keyword evidence="4 9" id="KW-0812">Transmembrane</keyword>
<evidence type="ECO:0000313" key="13">
    <source>
        <dbReference type="Proteomes" id="UP001595075"/>
    </source>
</evidence>
<feature type="transmembrane region" description="Helical" evidence="9">
    <location>
        <begin position="418"/>
        <end position="436"/>
    </location>
</feature>
<feature type="transmembrane region" description="Helical" evidence="9">
    <location>
        <begin position="698"/>
        <end position="717"/>
    </location>
</feature>
<gene>
    <name evidence="12" type="ORF">VTL71DRAFT_8116</name>
</gene>
<evidence type="ECO:0008006" key="14">
    <source>
        <dbReference type="Google" id="ProtNLM"/>
    </source>
</evidence>
<comment type="subcellular location">
    <subcellularLocation>
        <location evidence="1">Membrane</location>
        <topology evidence="1">Multi-pass membrane protein</topology>
    </subcellularLocation>
</comment>
<keyword evidence="3" id="KW-0808">Transferase</keyword>
<name>A0ABR4CWZ9_9HELO</name>
<keyword evidence="6 9" id="KW-0472">Membrane</keyword>
<evidence type="ECO:0000256" key="3">
    <source>
        <dbReference type="ARBA" id="ARBA00022679"/>
    </source>
</evidence>
<feature type="compositionally biased region" description="Basic and acidic residues" evidence="8">
    <location>
        <begin position="821"/>
        <end position="830"/>
    </location>
</feature>
<dbReference type="PANTHER" id="PTHR13533:SF1">
    <property type="entry name" value="N-ACETYLNEURAMINATE 9-O-ACETYLTRANSFERASE"/>
    <property type="match status" value="1"/>
</dbReference>
<feature type="transmembrane region" description="Helical" evidence="9">
    <location>
        <begin position="543"/>
        <end position="561"/>
    </location>
</feature>
<keyword evidence="13" id="KW-1185">Reference proteome</keyword>
<evidence type="ECO:0000256" key="1">
    <source>
        <dbReference type="ARBA" id="ARBA00004141"/>
    </source>
</evidence>
<organism evidence="12 13">
    <name type="scientific">Oculimacula yallundae</name>
    <dbReference type="NCBI Taxonomy" id="86028"/>
    <lineage>
        <taxon>Eukaryota</taxon>
        <taxon>Fungi</taxon>
        <taxon>Dikarya</taxon>
        <taxon>Ascomycota</taxon>
        <taxon>Pezizomycotina</taxon>
        <taxon>Leotiomycetes</taxon>
        <taxon>Helotiales</taxon>
        <taxon>Ploettnerulaceae</taxon>
        <taxon>Oculimacula</taxon>
    </lineage>
</organism>
<evidence type="ECO:0000256" key="7">
    <source>
        <dbReference type="ARBA" id="ARBA00023180"/>
    </source>
</evidence>
<reference evidence="12 13" key="1">
    <citation type="journal article" date="2024" name="Commun. Biol.">
        <title>Comparative genomic analysis of thermophilic fungi reveals convergent evolutionary adaptations and gene losses.</title>
        <authorList>
            <person name="Steindorff A.S."/>
            <person name="Aguilar-Pontes M.V."/>
            <person name="Robinson A.J."/>
            <person name="Andreopoulos B."/>
            <person name="LaButti K."/>
            <person name="Kuo A."/>
            <person name="Mondo S."/>
            <person name="Riley R."/>
            <person name="Otillar R."/>
            <person name="Haridas S."/>
            <person name="Lipzen A."/>
            <person name="Grimwood J."/>
            <person name="Schmutz J."/>
            <person name="Clum A."/>
            <person name="Reid I.D."/>
            <person name="Moisan M.C."/>
            <person name="Butler G."/>
            <person name="Nguyen T.T.M."/>
            <person name="Dewar K."/>
            <person name="Conant G."/>
            <person name="Drula E."/>
            <person name="Henrissat B."/>
            <person name="Hansel C."/>
            <person name="Singer S."/>
            <person name="Hutchinson M.I."/>
            <person name="de Vries R.P."/>
            <person name="Natvig D.O."/>
            <person name="Powell A.J."/>
            <person name="Tsang A."/>
            <person name="Grigoriev I.V."/>
        </authorList>
    </citation>
    <scope>NUCLEOTIDE SEQUENCE [LARGE SCALE GENOMIC DNA]</scope>
    <source>
        <strain evidence="12 13">CBS 494.80</strain>
    </source>
</reference>
<dbReference type="InterPro" id="IPR012419">
    <property type="entry name" value="Cas1_AcylTrans_dom"/>
</dbReference>
<keyword evidence="7" id="KW-0325">Glycoprotein</keyword>
<evidence type="ECO:0000256" key="5">
    <source>
        <dbReference type="ARBA" id="ARBA00022989"/>
    </source>
</evidence>
<feature type="transmembrane region" description="Helical" evidence="9">
    <location>
        <begin position="665"/>
        <end position="686"/>
    </location>
</feature>
<proteinExistence type="inferred from homology"/>
<evidence type="ECO:0000259" key="10">
    <source>
        <dbReference type="Pfam" id="PF07779"/>
    </source>
</evidence>
<keyword evidence="5 9" id="KW-1133">Transmembrane helix</keyword>
<dbReference type="Pfam" id="PF07779">
    <property type="entry name" value="Cas1_AcylT"/>
    <property type="match status" value="1"/>
</dbReference>